<sequence length="127" mass="13688">MSVLLVQALGAALVHVSLTEHTYCESHQAFEHADEDGNSVEHTQNASVTHERPAPADNPDQNGESCDYLSWLQGPTVPLPELHASLLNLPPPAETIAVHPLVRRTDVPSPIEILRLSPGLSPPVRTA</sequence>
<dbReference type="OrthoDB" id="10000030at2"/>
<evidence type="ECO:0000313" key="3">
    <source>
        <dbReference type="Proteomes" id="UP000315995"/>
    </source>
</evidence>
<name>A0A4Y6PSX1_PERCE</name>
<dbReference type="AlphaFoldDB" id="A0A4Y6PSX1"/>
<evidence type="ECO:0000313" key="2">
    <source>
        <dbReference type="EMBL" id="QDG51412.1"/>
    </source>
</evidence>
<dbReference type="RefSeq" id="WP_141197895.1">
    <property type="nucleotide sequence ID" value="NZ_CP041186.1"/>
</dbReference>
<feature type="region of interest" description="Disordered" evidence="1">
    <location>
        <begin position="29"/>
        <end position="66"/>
    </location>
</feature>
<accession>A0A4Y6PSX1</accession>
<proteinExistence type="predicted"/>
<accession>A0A5B8Y894</accession>
<gene>
    <name evidence="2" type="ORF">FIV42_11865</name>
</gene>
<organism evidence="2 3">
    <name type="scientific">Persicimonas caeni</name>
    <dbReference type="NCBI Taxonomy" id="2292766"/>
    <lineage>
        <taxon>Bacteria</taxon>
        <taxon>Deltaproteobacteria</taxon>
        <taxon>Bradymonadales</taxon>
        <taxon>Bradymonadaceae</taxon>
        <taxon>Persicimonas</taxon>
    </lineage>
</organism>
<dbReference type="Proteomes" id="UP000315995">
    <property type="component" value="Chromosome"/>
</dbReference>
<reference evidence="2 3" key="1">
    <citation type="submission" date="2019-06" db="EMBL/GenBank/DDBJ databases">
        <title>Persicimonas caeni gen. nov., sp. nov., a predatory bacterium isolated from solar saltern.</title>
        <authorList>
            <person name="Wang S."/>
        </authorList>
    </citation>
    <scope>NUCLEOTIDE SEQUENCE [LARGE SCALE GENOMIC DNA]</scope>
    <source>
        <strain evidence="2 3">YN101</strain>
    </source>
</reference>
<keyword evidence="3" id="KW-1185">Reference proteome</keyword>
<protein>
    <submittedName>
        <fullName evidence="2">Uncharacterized protein</fullName>
    </submittedName>
</protein>
<evidence type="ECO:0000256" key="1">
    <source>
        <dbReference type="SAM" id="MobiDB-lite"/>
    </source>
</evidence>
<dbReference type="EMBL" id="CP041186">
    <property type="protein sequence ID" value="QDG51412.1"/>
    <property type="molecule type" value="Genomic_DNA"/>
</dbReference>